<dbReference type="Proteomes" id="UP000249082">
    <property type="component" value="Unassembled WGS sequence"/>
</dbReference>
<dbReference type="EMBL" id="QFPX01000004">
    <property type="protein sequence ID" value="PZQ56249.1"/>
    <property type="molecule type" value="Genomic_DNA"/>
</dbReference>
<keyword evidence="3" id="KW-1133">Transmembrane helix</keyword>
<dbReference type="Pfam" id="PF03544">
    <property type="entry name" value="TonB_C"/>
    <property type="match status" value="1"/>
</dbReference>
<gene>
    <name evidence="6" type="ORF">DI555_06445</name>
</gene>
<evidence type="ECO:0000259" key="5">
    <source>
        <dbReference type="Pfam" id="PF03544"/>
    </source>
</evidence>
<dbReference type="AlphaFoldDB" id="A0A2W5NWD1"/>
<reference evidence="6 7" key="1">
    <citation type="submission" date="2017-08" db="EMBL/GenBank/DDBJ databases">
        <title>Infants hospitalized years apart are colonized by the same room-sourced microbial strains.</title>
        <authorList>
            <person name="Brooks B."/>
            <person name="Olm M.R."/>
            <person name="Firek B.A."/>
            <person name="Baker R."/>
            <person name="Thomas B.C."/>
            <person name="Morowitz M.J."/>
            <person name="Banfield J.F."/>
        </authorList>
    </citation>
    <scope>NUCLEOTIDE SEQUENCE [LARGE SCALE GENOMIC DNA]</scope>
    <source>
        <strain evidence="6">S2_005_002_R2_33</strain>
    </source>
</reference>
<comment type="subcellular location">
    <subcellularLocation>
        <location evidence="1">Membrane</location>
        <topology evidence="1">Single-pass membrane protein</topology>
    </subcellularLocation>
</comment>
<sequence>MAASAVYGLVPATAQAAYQPETSGWSIRGDVTGCSMSMQFDGPGETALSLSKTLDGEVSITLTNTNWSTVRGQSYDLTYFFGGEAVSSSRSEGIVASTVRRGFKATFTDVEQAFAKSADLVVLKPGSIVDRLTLTGSSAALEQLNRCLLEIADRRLVSAIEEVKFADIARDPFAGGPRDPELANPGLLSAQVSTHPMARSGLSGVVEFVVKVSANGRLLGCDVAKSSGEKELDDATCATVLKYAKFKPAIADGGQPTAGEYRNRVRWSPPG</sequence>
<feature type="domain" description="TonB C-terminal" evidence="5">
    <location>
        <begin position="198"/>
        <end position="268"/>
    </location>
</feature>
<dbReference type="SUPFAM" id="SSF74653">
    <property type="entry name" value="TolA/TonB C-terminal domain"/>
    <property type="match status" value="1"/>
</dbReference>
<dbReference type="Gene3D" id="3.30.1150.10">
    <property type="match status" value="1"/>
</dbReference>
<evidence type="ECO:0000256" key="3">
    <source>
        <dbReference type="ARBA" id="ARBA00022989"/>
    </source>
</evidence>
<comment type="caution">
    <text evidence="6">The sequence shown here is derived from an EMBL/GenBank/DDBJ whole genome shotgun (WGS) entry which is preliminary data.</text>
</comment>
<dbReference type="NCBIfam" id="TIGR01352">
    <property type="entry name" value="tonB_Cterm"/>
    <property type="match status" value="1"/>
</dbReference>
<proteinExistence type="predicted"/>
<dbReference type="GO" id="GO:0016020">
    <property type="term" value="C:membrane"/>
    <property type="evidence" value="ECO:0007669"/>
    <property type="project" value="UniProtKB-SubCell"/>
</dbReference>
<evidence type="ECO:0000256" key="2">
    <source>
        <dbReference type="ARBA" id="ARBA00022692"/>
    </source>
</evidence>
<evidence type="ECO:0000256" key="1">
    <source>
        <dbReference type="ARBA" id="ARBA00004167"/>
    </source>
</evidence>
<keyword evidence="4" id="KW-0472">Membrane</keyword>
<dbReference type="GO" id="GO:0055085">
    <property type="term" value="P:transmembrane transport"/>
    <property type="evidence" value="ECO:0007669"/>
    <property type="project" value="InterPro"/>
</dbReference>
<organism evidence="6 7">
    <name type="scientific">Novosphingobium pentaromativorans</name>
    <dbReference type="NCBI Taxonomy" id="205844"/>
    <lineage>
        <taxon>Bacteria</taxon>
        <taxon>Pseudomonadati</taxon>
        <taxon>Pseudomonadota</taxon>
        <taxon>Alphaproteobacteria</taxon>
        <taxon>Sphingomonadales</taxon>
        <taxon>Sphingomonadaceae</taxon>
        <taxon>Novosphingobium</taxon>
    </lineage>
</organism>
<dbReference type="InterPro" id="IPR006260">
    <property type="entry name" value="TonB/TolA_C"/>
</dbReference>
<dbReference type="InterPro" id="IPR037682">
    <property type="entry name" value="TonB_C"/>
</dbReference>
<evidence type="ECO:0000313" key="7">
    <source>
        <dbReference type="Proteomes" id="UP000249082"/>
    </source>
</evidence>
<keyword evidence="2" id="KW-0812">Transmembrane</keyword>
<evidence type="ECO:0000313" key="6">
    <source>
        <dbReference type="EMBL" id="PZQ56249.1"/>
    </source>
</evidence>
<name>A0A2W5NWD1_9SPHN</name>
<accession>A0A2W5NWD1</accession>
<protein>
    <recommendedName>
        <fullName evidence="5">TonB C-terminal domain-containing protein</fullName>
    </recommendedName>
</protein>
<evidence type="ECO:0000256" key="4">
    <source>
        <dbReference type="ARBA" id="ARBA00023136"/>
    </source>
</evidence>